<gene>
    <name evidence="1" type="ORF">KDK_81150</name>
</gene>
<sequence length="66" mass="7793">MYTILNYFSFNINKILITVILPVNCFNDYASISSENKKNGYISYYSTLIAYQAMHKAYFRKISIIY</sequence>
<proteinExistence type="predicted"/>
<evidence type="ECO:0000313" key="1">
    <source>
        <dbReference type="EMBL" id="GCE24315.1"/>
    </source>
</evidence>
<dbReference type="Proteomes" id="UP000287188">
    <property type="component" value="Unassembled WGS sequence"/>
</dbReference>
<comment type="caution">
    <text evidence="1">The sequence shown here is derived from an EMBL/GenBank/DDBJ whole genome shotgun (WGS) entry which is preliminary data.</text>
</comment>
<evidence type="ECO:0000313" key="2">
    <source>
        <dbReference type="Proteomes" id="UP000287188"/>
    </source>
</evidence>
<name>A0A402AZ32_9CHLR</name>
<accession>A0A402AZ32</accession>
<protein>
    <submittedName>
        <fullName evidence="1">Uncharacterized protein</fullName>
    </submittedName>
</protein>
<reference evidence="2" key="1">
    <citation type="submission" date="2018-12" db="EMBL/GenBank/DDBJ databases">
        <title>Tengunoibacter tsumagoiensis gen. nov., sp. nov., Dictyobacter kobayashii sp. nov., D. alpinus sp. nov., and D. joshuensis sp. nov. and description of Dictyobacteraceae fam. nov. within the order Ktedonobacterales isolated from Tengu-no-mugimeshi.</title>
        <authorList>
            <person name="Wang C.M."/>
            <person name="Zheng Y."/>
            <person name="Sakai Y."/>
            <person name="Toyoda A."/>
            <person name="Minakuchi Y."/>
            <person name="Abe K."/>
            <person name="Yokota A."/>
            <person name="Yabe S."/>
        </authorList>
    </citation>
    <scope>NUCLEOTIDE SEQUENCE [LARGE SCALE GENOMIC DNA]</scope>
    <source>
        <strain evidence="2">Uno11</strain>
    </source>
</reference>
<dbReference type="EMBL" id="BIFS01000002">
    <property type="protein sequence ID" value="GCE24315.1"/>
    <property type="molecule type" value="Genomic_DNA"/>
</dbReference>
<organism evidence="1 2">
    <name type="scientific">Dictyobacter kobayashii</name>
    <dbReference type="NCBI Taxonomy" id="2014872"/>
    <lineage>
        <taxon>Bacteria</taxon>
        <taxon>Bacillati</taxon>
        <taxon>Chloroflexota</taxon>
        <taxon>Ktedonobacteria</taxon>
        <taxon>Ktedonobacterales</taxon>
        <taxon>Dictyobacteraceae</taxon>
        <taxon>Dictyobacter</taxon>
    </lineage>
</organism>
<keyword evidence="2" id="KW-1185">Reference proteome</keyword>
<dbReference type="AlphaFoldDB" id="A0A402AZ32"/>